<proteinExistence type="predicted"/>
<dbReference type="Pfam" id="PF00069">
    <property type="entry name" value="Pkinase"/>
    <property type="match status" value="1"/>
</dbReference>
<evidence type="ECO:0000313" key="12">
    <source>
        <dbReference type="EMBL" id="KIJ28951.1"/>
    </source>
</evidence>
<feature type="region of interest" description="Disordered" evidence="10">
    <location>
        <begin position="1"/>
        <end position="22"/>
    </location>
</feature>
<evidence type="ECO:0000256" key="8">
    <source>
        <dbReference type="ARBA" id="ARBA00048679"/>
    </source>
</evidence>
<evidence type="ECO:0000259" key="11">
    <source>
        <dbReference type="PROSITE" id="PS50011"/>
    </source>
</evidence>
<dbReference type="EMBL" id="KN837294">
    <property type="protein sequence ID" value="KIJ28951.1"/>
    <property type="molecule type" value="Genomic_DNA"/>
</dbReference>
<dbReference type="HOGENOM" id="CLU_540975_0_0_1"/>
<feature type="domain" description="Protein kinase" evidence="11">
    <location>
        <begin position="146"/>
        <end position="461"/>
    </location>
</feature>
<dbReference type="GO" id="GO:0004674">
    <property type="term" value="F:protein serine/threonine kinase activity"/>
    <property type="evidence" value="ECO:0007669"/>
    <property type="project" value="UniProtKB-KW"/>
</dbReference>
<protein>
    <recommendedName>
        <fullName evidence="1">non-specific serine/threonine protein kinase</fullName>
        <ecNumber evidence="1">2.7.11.1</ecNumber>
    </recommendedName>
</protein>
<evidence type="ECO:0000256" key="7">
    <source>
        <dbReference type="ARBA" id="ARBA00047899"/>
    </source>
</evidence>
<evidence type="ECO:0000256" key="2">
    <source>
        <dbReference type="ARBA" id="ARBA00022527"/>
    </source>
</evidence>
<evidence type="ECO:0000256" key="10">
    <source>
        <dbReference type="SAM" id="MobiDB-lite"/>
    </source>
</evidence>
<dbReference type="SUPFAM" id="SSF56112">
    <property type="entry name" value="Protein kinase-like (PK-like)"/>
    <property type="match status" value="1"/>
</dbReference>
<dbReference type="InterPro" id="IPR011009">
    <property type="entry name" value="Kinase-like_dom_sf"/>
</dbReference>
<keyword evidence="5" id="KW-0418">Kinase</keyword>
<dbReference type="PROSITE" id="PS50011">
    <property type="entry name" value="PROTEIN_KINASE_DOM"/>
    <property type="match status" value="1"/>
</dbReference>
<dbReference type="InterPro" id="IPR008271">
    <property type="entry name" value="Ser/Thr_kinase_AS"/>
</dbReference>
<name>A0A0C9UUG5_SPHS4</name>
<feature type="compositionally biased region" description="Low complexity" evidence="10">
    <location>
        <begin position="235"/>
        <end position="248"/>
    </location>
</feature>
<evidence type="ECO:0000256" key="5">
    <source>
        <dbReference type="ARBA" id="ARBA00022777"/>
    </source>
</evidence>
<dbReference type="Gene3D" id="1.10.510.10">
    <property type="entry name" value="Transferase(Phosphotransferase) domain 1"/>
    <property type="match status" value="1"/>
</dbReference>
<organism evidence="12 13">
    <name type="scientific">Sphaerobolus stellatus (strain SS14)</name>
    <dbReference type="NCBI Taxonomy" id="990650"/>
    <lineage>
        <taxon>Eukaryota</taxon>
        <taxon>Fungi</taxon>
        <taxon>Dikarya</taxon>
        <taxon>Basidiomycota</taxon>
        <taxon>Agaricomycotina</taxon>
        <taxon>Agaricomycetes</taxon>
        <taxon>Phallomycetidae</taxon>
        <taxon>Geastrales</taxon>
        <taxon>Sphaerobolaceae</taxon>
        <taxon>Sphaerobolus</taxon>
    </lineage>
</organism>
<dbReference type="PROSITE" id="PS00107">
    <property type="entry name" value="PROTEIN_KINASE_ATP"/>
    <property type="match status" value="1"/>
</dbReference>
<feature type="binding site" evidence="9">
    <location>
        <position position="182"/>
    </location>
    <ligand>
        <name>ATP</name>
        <dbReference type="ChEBI" id="CHEBI:30616"/>
    </ligand>
</feature>
<evidence type="ECO:0000256" key="1">
    <source>
        <dbReference type="ARBA" id="ARBA00012513"/>
    </source>
</evidence>
<keyword evidence="13" id="KW-1185">Reference proteome</keyword>
<keyword evidence="6 9" id="KW-0067">ATP-binding</keyword>
<evidence type="ECO:0000256" key="4">
    <source>
        <dbReference type="ARBA" id="ARBA00022741"/>
    </source>
</evidence>
<dbReference type="GO" id="GO:0005524">
    <property type="term" value="F:ATP binding"/>
    <property type="evidence" value="ECO:0007669"/>
    <property type="project" value="UniProtKB-UniRule"/>
</dbReference>
<evidence type="ECO:0000313" key="13">
    <source>
        <dbReference type="Proteomes" id="UP000054279"/>
    </source>
</evidence>
<feature type="compositionally biased region" description="Low complexity" evidence="10">
    <location>
        <begin position="94"/>
        <end position="106"/>
    </location>
</feature>
<dbReference type="AlphaFoldDB" id="A0A0C9UUG5"/>
<dbReference type="OrthoDB" id="541276at2759"/>
<dbReference type="Proteomes" id="UP000054279">
    <property type="component" value="Unassembled WGS sequence"/>
</dbReference>
<sequence>MAHPKAVPAIQKSYETRSKTSRKLDHQVKKKGTLGIAGKLRRVILHVTPPSGYPTHTFTSSSPLFSSSDATRDLKYLRDVSEPSFSCIKAAGPSHSTTSHKSSRTSCPSLKRNCGHSEDEEVMLSGVICWDKWSNKEARCFKETDIEVGKVLGEGSNGHVNVCHLRARRGVDHVRRVHLPRKYKAENGILAVQNECVVHEELTMHIPDAIIPCVGRLYKRLKVDHEAPSTVENTSSSSKSSSEFVPKSSPKPDDATHEFVGFVMEHMPTDLFSPIQDLSKMYRVTGTLGLHPHVVWWYIIELLKRLHQVHDQGYFHGDIKPENVMVDTGGHLRLADFRSARLDIEKNWNYHVAGTSVFMPPEYFTFTPKPFYGRQHPGDLWAVGVIMHEMLFGRTPFNGASDTEVFRNIVDTLEKDDWPVISWSEPCCEEKMEACDFMQCFLNSSPGDRIYWDIIEDHPWVRDQWQGTNGVRSQPPLAFNGKDRVAPEEWRECHENYYVEETIA</sequence>
<evidence type="ECO:0000256" key="6">
    <source>
        <dbReference type="ARBA" id="ARBA00022840"/>
    </source>
</evidence>
<dbReference type="InterPro" id="IPR050236">
    <property type="entry name" value="Ser_Thr_kinase_AGC"/>
</dbReference>
<dbReference type="PROSITE" id="PS00108">
    <property type="entry name" value="PROTEIN_KINASE_ST"/>
    <property type="match status" value="1"/>
</dbReference>
<evidence type="ECO:0000256" key="3">
    <source>
        <dbReference type="ARBA" id="ARBA00022679"/>
    </source>
</evidence>
<reference evidence="12 13" key="1">
    <citation type="submission" date="2014-06" db="EMBL/GenBank/DDBJ databases">
        <title>Evolutionary Origins and Diversification of the Mycorrhizal Mutualists.</title>
        <authorList>
            <consortium name="DOE Joint Genome Institute"/>
            <consortium name="Mycorrhizal Genomics Consortium"/>
            <person name="Kohler A."/>
            <person name="Kuo A."/>
            <person name="Nagy L.G."/>
            <person name="Floudas D."/>
            <person name="Copeland A."/>
            <person name="Barry K.W."/>
            <person name="Cichocki N."/>
            <person name="Veneault-Fourrey C."/>
            <person name="LaButti K."/>
            <person name="Lindquist E.A."/>
            <person name="Lipzen A."/>
            <person name="Lundell T."/>
            <person name="Morin E."/>
            <person name="Murat C."/>
            <person name="Riley R."/>
            <person name="Ohm R."/>
            <person name="Sun H."/>
            <person name="Tunlid A."/>
            <person name="Henrissat B."/>
            <person name="Grigoriev I.V."/>
            <person name="Hibbett D.S."/>
            <person name="Martin F."/>
        </authorList>
    </citation>
    <scope>NUCLEOTIDE SEQUENCE [LARGE SCALE GENOMIC DNA]</scope>
    <source>
        <strain evidence="12 13">SS14</strain>
    </source>
</reference>
<keyword evidence="4 9" id="KW-0547">Nucleotide-binding</keyword>
<dbReference type="InterPro" id="IPR000719">
    <property type="entry name" value="Prot_kinase_dom"/>
</dbReference>
<dbReference type="PANTHER" id="PTHR24356">
    <property type="entry name" value="SERINE/THREONINE-PROTEIN KINASE"/>
    <property type="match status" value="1"/>
</dbReference>
<dbReference type="InterPro" id="IPR017441">
    <property type="entry name" value="Protein_kinase_ATP_BS"/>
</dbReference>
<keyword evidence="2" id="KW-0723">Serine/threonine-protein kinase</keyword>
<feature type="region of interest" description="Disordered" evidence="10">
    <location>
        <begin position="90"/>
        <end position="111"/>
    </location>
</feature>
<feature type="region of interest" description="Disordered" evidence="10">
    <location>
        <begin position="228"/>
        <end position="253"/>
    </location>
</feature>
<accession>A0A0C9UUG5</accession>
<dbReference type="EC" id="2.7.11.1" evidence="1"/>
<keyword evidence="3" id="KW-0808">Transferase</keyword>
<comment type="catalytic activity">
    <reaction evidence="7">
        <text>L-threonyl-[protein] + ATP = O-phospho-L-threonyl-[protein] + ADP + H(+)</text>
        <dbReference type="Rhea" id="RHEA:46608"/>
        <dbReference type="Rhea" id="RHEA-COMP:11060"/>
        <dbReference type="Rhea" id="RHEA-COMP:11605"/>
        <dbReference type="ChEBI" id="CHEBI:15378"/>
        <dbReference type="ChEBI" id="CHEBI:30013"/>
        <dbReference type="ChEBI" id="CHEBI:30616"/>
        <dbReference type="ChEBI" id="CHEBI:61977"/>
        <dbReference type="ChEBI" id="CHEBI:456216"/>
        <dbReference type="EC" id="2.7.11.1"/>
    </reaction>
</comment>
<evidence type="ECO:0000256" key="9">
    <source>
        <dbReference type="PROSITE-ProRule" id="PRU10141"/>
    </source>
</evidence>
<dbReference type="SMART" id="SM00220">
    <property type="entry name" value="S_TKc"/>
    <property type="match status" value="1"/>
</dbReference>
<gene>
    <name evidence="12" type="ORF">M422DRAFT_54412</name>
</gene>
<comment type="catalytic activity">
    <reaction evidence="8">
        <text>L-seryl-[protein] + ATP = O-phospho-L-seryl-[protein] + ADP + H(+)</text>
        <dbReference type="Rhea" id="RHEA:17989"/>
        <dbReference type="Rhea" id="RHEA-COMP:9863"/>
        <dbReference type="Rhea" id="RHEA-COMP:11604"/>
        <dbReference type="ChEBI" id="CHEBI:15378"/>
        <dbReference type="ChEBI" id="CHEBI:29999"/>
        <dbReference type="ChEBI" id="CHEBI:30616"/>
        <dbReference type="ChEBI" id="CHEBI:83421"/>
        <dbReference type="ChEBI" id="CHEBI:456216"/>
        <dbReference type="EC" id="2.7.11.1"/>
    </reaction>
</comment>